<keyword evidence="1" id="KW-0732">Signal</keyword>
<reference evidence="2" key="1">
    <citation type="submission" date="2022-10" db="EMBL/GenBank/DDBJ databases">
        <title>The complete genomes of actinobacterial strains from the NBC collection.</title>
        <authorList>
            <person name="Joergensen T.S."/>
            <person name="Alvarez Arevalo M."/>
            <person name="Sterndorff E.B."/>
            <person name="Faurdal D."/>
            <person name="Vuksanovic O."/>
            <person name="Mourched A.-S."/>
            <person name="Charusanti P."/>
            <person name="Shaw S."/>
            <person name="Blin K."/>
            <person name="Weber T."/>
        </authorList>
    </citation>
    <scope>NUCLEOTIDE SEQUENCE</scope>
    <source>
        <strain evidence="2">NBC_01393</strain>
    </source>
</reference>
<feature type="chain" id="PRO_5043973722" description="Lipoprotein" evidence="1">
    <location>
        <begin position="25"/>
        <end position="260"/>
    </location>
</feature>
<sequence>MRSAAVRRTALAASAAALALLATACGGDDKADKGGSGEDKGGAAASSAPAAKALTAAELEKAALTQADVKSGKVTEKVPATAVVAQDKVKTSDAACAPLAYLQTGSYVGKPSATVARQWTGDPKKPAAGASDEEKLFAGVGTMVLVRLASYEDGGAEQAMKDLNTAAAKCADGFSFTAEGDTTKSLKVVKTDAPKGGDEAFALTTSLQLEEGDEAPVKGVVVRKGATLAYFPAVDMASTATGKDWDFPTEIVDAQLTKLG</sequence>
<dbReference type="PROSITE" id="PS51257">
    <property type="entry name" value="PROKAR_LIPOPROTEIN"/>
    <property type="match status" value="1"/>
</dbReference>
<protein>
    <recommendedName>
        <fullName evidence="3">Lipoprotein</fullName>
    </recommendedName>
</protein>
<evidence type="ECO:0008006" key="3">
    <source>
        <dbReference type="Google" id="ProtNLM"/>
    </source>
</evidence>
<organism evidence="2">
    <name type="scientific">Streptomyces sp. NBC_01393</name>
    <dbReference type="NCBI Taxonomy" id="2903851"/>
    <lineage>
        <taxon>Bacteria</taxon>
        <taxon>Bacillati</taxon>
        <taxon>Actinomycetota</taxon>
        <taxon>Actinomycetes</taxon>
        <taxon>Kitasatosporales</taxon>
        <taxon>Streptomycetaceae</taxon>
        <taxon>Streptomyces</taxon>
    </lineage>
</organism>
<name>A0AAU3I1E4_9ACTN</name>
<feature type="signal peptide" evidence="1">
    <location>
        <begin position="1"/>
        <end position="24"/>
    </location>
</feature>
<dbReference type="AlphaFoldDB" id="A0AAU3I1E4"/>
<gene>
    <name evidence="2" type="ORF">OG699_26560</name>
</gene>
<evidence type="ECO:0000256" key="1">
    <source>
        <dbReference type="SAM" id="SignalP"/>
    </source>
</evidence>
<proteinExistence type="predicted"/>
<accession>A0AAU3I1E4</accession>
<dbReference type="EMBL" id="CP109546">
    <property type="protein sequence ID" value="WTZ11227.1"/>
    <property type="molecule type" value="Genomic_DNA"/>
</dbReference>
<evidence type="ECO:0000313" key="2">
    <source>
        <dbReference type="EMBL" id="WTZ11227.1"/>
    </source>
</evidence>